<dbReference type="Proteomes" id="UP001195483">
    <property type="component" value="Unassembled WGS sequence"/>
</dbReference>
<reference evidence="1" key="3">
    <citation type="submission" date="2023-05" db="EMBL/GenBank/DDBJ databases">
        <authorList>
            <person name="Smith C.H."/>
        </authorList>
    </citation>
    <scope>NUCLEOTIDE SEQUENCE</scope>
    <source>
        <strain evidence="1">CHS0354</strain>
        <tissue evidence="1">Mantle</tissue>
    </source>
</reference>
<organism evidence="1 2">
    <name type="scientific">Potamilus streckersoni</name>
    <dbReference type="NCBI Taxonomy" id="2493646"/>
    <lineage>
        <taxon>Eukaryota</taxon>
        <taxon>Metazoa</taxon>
        <taxon>Spiralia</taxon>
        <taxon>Lophotrochozoa</taxon>
        <taxon>Mollusca</taxon>
        <taxon>Bivalvia</taxon>
        <taxon>Autobranchia</taxon>
        <taxon>Heteroconchia</taxon>
        <taxon>Palaeoheterodonta</taxon>
        <taxon>Unionida</taxon>
        <taxon>Unionoidea</taxon>
        <taxon>Unionidae</taxon>
        <taxon>Ambleminae</taxon>
        <taxon>Lampsilini</taxon>
        <taxon>Potamilus</taxon>
    </lineage>
</organism>
<evidence type="ECO:0000313" key="1">
    <source>
        <dbReference type="EMBL" id="KAK3607941.1"/>
    </source>
</evidence>
<protein>
    <submittedName>
        <fullName evidence="1">Uncharacterized protein</fullName>
    </submittedName>
</protein>
<sequence length="119" mass="13237">MKIPGLRRRKPVSLLKALVVDRHGSSATVFAFWVGHRGKGKVGNVSEGVNRDMQVGMGLGIGFNMKEKVGQALTKCWVIRLSEKVKMVRLGFQISLEMFSLSRCSCYPDVRQGRSDIVL</sequence>
<name>A0AAE0TCQ7_9BIVA</name>
<comment type="caution">
    <text evidence="1">The sequence shown here is derived from an EMBL/GenBank/DDBJ whole genome shotgun (WGS) entry which is preliminary data.</text>
</comment>
<dbReference type="AlphaFoldDB" id="A0AAE0TCQ7"/>
<reference evidence="1" key="1">
    <citation type="journal article" date="2021" name="Genome Biol. Evol.">
        <title>A High-Quality Reference Genome for a Parasitic Bivalve with Doubly Uniparental Inheritance (Bivalvia: Unionida).</title>
        <authorList>
            <person name="Smith C.H."/>
        </authorList>
    </citation>
    <scope>NUCLEOTIDE SEQUENCE</scope>
    <source>
        <strain evidence="1">CHS0354</strain>
    </source>
</reference>
<keyword evidence="2" id="KW-1185">Reference proteome</keyword>
<reference evidence="1" key="2">
    <citation type="journal article" date="2021" name="Genome Biol. Evol.">
        <title>Developing a high-quality reference genome for a parasitic bivalve with doubly uniparental inheritance (Bivalvia: Unionida).</title>
        <authorList>
            <person name="Smith C.H."/>
        </authorList>
    </citation>
    <scope>NUCLEOTIDE SEQUENCE</scope>
    <source>
        <strain evidence="1">CHS0354</strain>
        <tissue evidence="1">Mantle</tissue>
    </source>
</reference>
<accession>A0AAE0TCQ7</accession>
<evidence type="ECO:0000313" key="2">
    <source>
        <dbReference type="Proteomes" id="UP001195483"/>
    </source>
</evidence>
<gene>
    <name evidence="1" type="ORF">CHS0354_006536</name>
</gene>
<proteinExistence type="predicted"/>
<dbReference type="EMBL" id="JAEAOA010000451">
    <property type="protein sequence ID" value="KAK3607941.1"/>
    <property type="molecule type" value="Genomic_DNA"/>
</dbReference>